<dbReference type="RefSeq" id="WP_183116198.1">
    <property type="nucleotide sequence ID" value="NZ_JABEQG010000029.1"/>
</dbReference>
<organism evidence="1 2">
    <name type="scientific">Gluconacetobacter diazotrophicus</name>
    <name type="common">Acetobacter diazotrophicus</name>
    <dbReference type="NCBI Taxonomy" id="33996"/>
    <lineage>
        <taxon>Bacteria</taxon>
        <taxon>Pseudomonadati</taxon>
        <taxon>Pseudomonadota</taxon>
        <taxon>Alphaproteobacteria</taxon>
        <taxon>Acetobacterales</taxon>
        <taxon>Acetobacteraceae</taxon>
        <taxon>Gluconacetobacter</taxon>
    </lineage>
</organism>
<evidence type="ECO:0000313" key="2">
    <source>
        <dbReference type="Proteomes" id="UP000550787"/>
    </source>
</evidence>
<dbReference type="Proteomes" id="UP000550787">
    <property type="component" value="Unassembled WGS sequence"/>
</dbReference>
<evidence type="ECO:0000313" key="1">
    <source>
        <dbReference type="EMBL" id="MBB2157381.1"/>
    </source>
</evidence>
<reference evidence="1 2" key="1">
    <citation type="submission" date="2020-04" db="EMBL/GenBank/DDBJ databases">
        <title>Description of novel Gluconacetobacter.</title>
        <authorList>
            <person name="Sombolestani A."/>
        </authorList>
    </citation>
    <scope>NUCLEOTIDE SEQUENCE [LARGE SCALE GENOMIC DNA]</scope>
    <source>
        <strain evidence="1 2">LMG 7603</strain>
    </source>
</reference>
<name>A0A7W4I6X1_GLUDI</name>
<protein>
    <submittedName>
        <fullName evidence="1">Uncharacterized protein</fullName>
    </submittedName>
</protein>
<accession>A0A7W4I6X1</accession>
<dbReference type="AlphaFoldDB" id="A0A7W4I6X1"/>
<dbReference type="EMBL" id="JABEQG010000029">
    <property type="protein sequence ID" value="MBB2157381.1"/>
    <property type="molecule type" value="Genomic_DNA"/>
</dbReference>
<comment type="caution">
    <text evidence="1">The sequence shown here is derived from an EMBL/GenBank/DDBJ whole genome shotgun (WGS) entry which is preliminary data.</text>
</comment>
<sequence>MTKLTHLTLNTGHLTRTSREDVDQAVVDALLPIVDADGGPIPGIPGWYLDVMRPLNPDRSAPVNGAAFFQVADQPGPSPLPAVLAVVCWEESMAPAAWKQIIQGYTALEPALRSAGIWRAPPPAHPPHTPWLVVALTPFIALADAEDAKAFGDLERAVAWALAL</sequence>
<proteinExistence type="predicted"/>
<gene>
    <name evidence="1" type="ORF">HLH33_13840</name>
</gene>